<dbReference type="InterPro" id="IPR036390">
    <property type="entry name" value="WH_DNA-bd_sf"/>
</dbReference>
<dbReference type="InterPro" id="IPR000524">
    <property type="entry name" value="Tscrpt_reg_HTH_GntR"/>
</dbReference>
<feature type="domain" description="HTH gntR-type" evidence="4">
    <location>
        <begin position="7"/>
        <end position="75"/>
    </location>
</feature>
<dbReference type="EMBL" id="JBHUME010000008">
    <property type="protein sequence ID" value="MFD2613443.1"/>
    <property type="molecule type" value="Genomic_DNA"/>
</dbReference>
<evidence type="ECO:0000259" key="4">
    <source>
        <dbReference type="PROSITE" id="PS50949"/>
    </source>
</evidence>
<dbReference type="Proteomes" id="UP001597541">
    <property type="component" value="Unassembled WGS sequence"/>
</dbReference>
<dbReference type="Pfam" id="PF07729">
    <property type="entry name" value="FCD"/>
    <property type="match status" value="1"/>
</dbReference>
<dbReference type="SMART" id="SM00895">
    <property type="entry name" value="FCD"/>
    <property type="match status" value="1"/>
</dbReference>
<comment type="caution">
    <text evidence="5">The sequence shown here is derived from an EMBL/GenBank/DDBJ whole genome shotgun (WGS) entry which is preliminary data.</text>
</comment>
<accession>A0ABW5PEL2</accession>
<proteinExistence type="predicted"/>
<evidence type="ECO:0000256" key="2">
    <source>
        <dbReference type="ARBA" id="ARBA00023125"/>
    </source>
</evidence>
<dbReference type="Gene3D" id="1.20.120.530">
    <property type="entry name" value="GntR ligand-binding domain-like"/>
    <property type="match status" value="1"/>
</dbReference>
<dbReference type="RefSeq" id="WP_377603438.1">
    <property type="nucleotide sequence ID" value="NZ_JBHUME010000008.1"/>
</dbReference>
<dbReference type="Gene3D" id="1.10.10.10">
    <property type="entry name" value="Winged helix-like DNA-binding domain superfamily/Winged helix DNA-binding domain"/>
    <property type="match status" value="1"/>
</dbReference>
<name>A0ABW5PEL2_9BACL</name>
<dbReference type="InterPro" id="IPR036388">
    <property type="entry name" value="WH-like_DNA-bd_sf"/>
</dbReference>
<evidence type="ECO:0000256" key="1">
    <source>
        <dbReference type="ARBA" id="ARBA00023015"/>
    </source>
</evidence>
<dbReference type="InterPro" id="IPR008920">
    <property type="entry name" value="TF_FadR/GntR_C"/>
</dbReference>
<dbReference type="SMART" id="SM00345">
    <property type="entry name" value="HTH_GNTR"/>
    <property type="match status" value="1"/>
</dbReference>
<keyword evidence="2" id="KW-0238">DNA-binding</keyword>
<dbReference type="Pfam" id="PF00392">
    <property type="entry name" value="GntR"/>
    <property type="match status" value="1"/>
</dbReference>
<protein>
    <submittedName>
        <fullName evidence="5">FadR/GntR family transcriptional regulator</fullName>
    </submittedName>
</protein>
<dbReference type="PROSITE" id="PS50949">
    <property type="entry name" value="HTH_GNTR"/>
    <property type="match status" value="1"/>
</dbReference>
<dbReference type="CDD" id="cd07377">
    <property type="entry name" value="WHTH_GntR"/>
    <property type="match status" value="1"/>
</dbReference>
<gene>
    <name evidence="5" type="ORF">ACFSUF_13510</name>
</gene>
<evidence type="ECO:0000256" key="3">
    <source>
        <dbReference type="ARBA" id="ARBA00023163"/>
    </source>
</evidence>
<dbReference type="SUPFAM" id="SSF46785">
    <property type="entry name" value="Winged helix' DNA-binding domain"/>
    <property type="match status" value="1"/>
</dbReference>
<dbReference type="PANTHER" id="PTHR43537">
    <property type="entry name" value="TRANSCRIPTIONAL REGULATOR, GNTR FAMILY"/>
    <property type="match status" value="1"/>
</dbReference>
<evidence type="ECO:0000313" key="6">
    <source>
        <dbReference type="Proteomes" id="UP001597541"/>
    </source>
</evidence>
<sequence>MGKIRKVNVHELVAKEIQSYIEDKALQEGDKLPSMEEMVRMFGVGRSSLREAIRYLEAVDIVRVENGKGIYVRDVHSFRFTGKVKIENEKRFLLNVLDVRRALEGKAVVLAAGRATPKQIEDLTQCLDEYRALKEAGKDTSQIDLAFHRLVIKASGNAILESVLQSISGLYEKFFNEPLGDERLFDETYPFHITIYEAIADHDPKRAEQEFNRMMDSIEEIIKLY</sequence>
<organism evidence="5 6">
    <name type="scientific">Paenibacillus gansuensis</name>
    <dbReference type="NCBI Taxonomy" id="306542"/>
    <lineage>
        <taxon>Bacteria</taxon>
        <taxon>Bacillati</taxon>
        <taxon>Bacillota</taxon>
        <taxon>Bacilli</taxon>
        <taxon>Bacillales</taxon>
        <taxon>Paenibacillaceae</taxon>
        <taxon>Paenibacillus</taxon>
    </lineage>
</organism>
<dbReference type="PANTHER" id="PTHR43537:SF5">
    <property type="entry name" value="UXU OPERON TRANSCRIPTIONAL REGULATOR"/>
    <property type="match status" value="1"/>
</dbReference>
<keyword evidence="3" id="KW-0804">Transcription</keyword>
<keyword evidence="1" id="KW-0805">Transcription regulation</keyword>
<reference evidence="6" key="1">
    <citation type="journal article" date="2019" name="Int. J. Syst. Evol. Microbiol.">
        <title>The Global Catalogue of Microorganisms (GCM) 10K type strain sequencing project: providing services to taxonomists for standard genome sequencing and annotation.</title>
        <authorList>
            <consortium name="The Broad Institute Genomics Platform"/>
            <consortium name="The Broad Institute Genome Sequencing Center for Infectious Disease"/>
            <person name="Wu L."/>
            <person name="Ma J."/>
        </authorList>
    </citation>
    <scope>NUCLEOTIDE SEQUENCE [LARGE SCALE GENOMIC DNA]</scope>
    <source>
        <strain evidence="6">KCTC 3950</strain>
    </source>
</reference>
<keyword evidence="6" id="KW-1185">Reference proteome</keyword>
<dbReference type="PRINTS" id="PR00035">
    <property type="entry name" value="HTHGNTR"/>
</dbReference>
<dbReference type="SUPFAM" id="SSF48008">
    <property type="entry name" value="GntR ligand-binding domain-like"/>
    <property type="match status" value="1"/>
</dbReference>
<evidence type="ECO:0000313" key="5">
    <source>
        <dbReference type="EMBL" id="MFD2613443.1"/>
    </source>
</evidence>
<dbReference type="InterPro" id="IPR011711">
    <property type="entry name" value="GntR_C"/>
</dbReference>